<dbReference type="EMBL" id="BAAAVI010000015">
    <property type="protein sequence ID" value="GAA2866412.1"/>
    <property type="molecule type" value="Genomic_DNA"/>
</dbReference>
<sequence>MPRADGTWPREKAVYCYPAGPDEWPDNPDEVERAGVRSCVRRGTAIGLVPDRARENRSQIVFTTARGRDTIFWQTARVREQAETTTRRLACGDYAVEAGSRIHAAVERKSLADLVSSLLGGRLKYQLTELATLSRAAVVVEDRYSQVFKLRDQNFVMAFWTATASPICVIRPPASAIPSRNVTDLPVSTNAARSHLSSSSGLFQTPKRIASHASTKAATDPYWHPTRHPPSETIEAATSARPRANEIKVRRVACTTRGILSATPLGSSLVAGDRRRMSLGRNLPIFLHPLRQLSQSFGKRVNTSRGRFAIPL</sequence>
<dbReference type="Pfam" id="PF02732">
    <property type="entry name" value="ERCC4"/>
    <property type="match status" value="1"/>
</dbReference>
<reference evidence="3 4" key="1">
    <citation type="journal article" date="2019" name="Int. J. Syst. Evol. Microbiol.">
        <title>The Global Catalogue of Microorganisms (GCM) 10K type strain sequencing project: providing services to taxonomists for standard genome sequencing and annotation.</title>
        <authorList>
            <consortium name="The Broad Institute Genomics Platform"/>
            <consortium name="The Broad Institute Genome Sequencing Center for Infectious Disease"/>
            <person name="Wu L."/>
            <person name="Ma J."/>
        </authorList>
    </citation>
    <scope>NUCLEOTIDE SEQUENCE [LARGE SCALE GENOMIC DNA]</scope>
    <source>
        <strain evidence="3 4">JCM 6242</strain>
    </source>
</reference>
<feature type="region of interest" description="Disordered" evidence="1">
    <location>
        <begin position="214"/>
        <end position="241"/>
    </location>
</feature>
<evidence type="ECO:0000259" key="2">
    <source>
        <dbReference type="SMART" id="SM00891"/>
    </source>
</evidence>
<evidence type="ECO:0000256" key="1">
    <source>
        <dbReference type="SAM" id="MobiDB-lite"/>
    </source>
</evidence>
<feature type="domain" description="ERCC4" evidence="2">
    <location>
        <begin position="60"/>
        <end position="144"/>
    </location>
</feature>
<evidence type="ECO:0000313" key="3">
    <source>
        <dbReference type="EMBL" id="GAA2866412.1"/>
    </source>
</evidence>
<keyword evidence="4" id="KW-1185">Reference proteome</keyword>
<dbReference type="RefSeq" id="WP_344970855.1">
    <property type="nucleotide sequence ID" value="NZ_BAAAVI010000015.1"/>
</dbReference>
<protein>
    <recommendedName>
        <fullName evidence="2">ERCC4 domain-containing protein</fullName>
    </recommendedName>
</protein>
<name>A0ABN3VW29_9ACTN</name>
<organism evidence="3 4">
    <name type="scientific">Streptosporangium fragile</name>
    <dbReference type="NCBI Taxonomy" id="46186"/>
    <lineage>
        <taxon>Bacteria</taxon>
        <taxon>Bacillati</taxon>
        <taxon>Actinomycetota</taxon>
        <taxon>Actinomycetes</taxon>
        <taxon>Streptosporangiales</taxon>
        <taxon>Streptosporangiaceae</taxon>
        <taxon>Streptosporangium</taxon>
    </lineage>
</organism>
<dbReference type="Gene3D" id="3.40.50.10130">
    <property type="match status" value="1"/>
</dbReference>
<dbReference type="SUPFAM" id="SSF52980">
    <property type="entry name" value="Restriction endonuclease-like"/>
    <property type="match status" value="1"/>
</dbReference>
<dbReference type="InterPro" id="IPR006166">
    <property type="entry name" value="ERCC4_domain"/>
</dbReference>
<dbReference type="InterPro" id="IPR011335">
    <property type="entry name" value="Restrct_endonuc-II-like"/>
</dbReference>
<proteinExistence type="predicted"/>
<gene>
    <name evidence="3" type="ORF">GCM10010517_25900</name>
</gene>
<dbReference type="SMART" id="SM00891">
    <property type="entry name" value="ERCC4"/>
    <property type="match status" value="1"/>
</dbReference>
<accession>A0ABN3VW29</accession>
<dbReference type="Proteomes" id="UP001500831">
    <property type="component" value="Unassembled WGS sequence"/>
</dbReference>
<evidence type="ECO:0000313" key="4">
    <source>
        <dbReference type="Proteomes" id="UP001500831"/>
    </source>
</evidence>
<comment type="caution">
    <text evidence="3">The sequence shown here is derived from an EMBL/GenBank/DDBJ whole genome shotgun (WGS) entry which is preliminary data.</text>
</comment>